<dbReference type="EMBL" id="CAJNDS010000017">
    <property type="protein sequence ID" value="CAE6918522.1"/>
    <property type="molecule type" value="Genomic_DNA"/>
</dbReference>
<name>A0A812GCT2_9DINO</name>
<protein>
    <submittedName>
        <fullName evidence="2">Uncharacterized protein</fullName>
    </submittedName>
</protein>
<evidence type="ECO:0000313" key="3">
    <source>
        <dbReference type="Proteomes" id="UP000604046"/>
    </source>
</evidence>
<comment type="caution">
    <text evidence="2">The sequence shown here is derived from an EMBL/GenBank/DDBJ whole genome shotgun (WGS) entry which is preliminary data.</text>
</comment>
<evidence type="ECO:0000313" key="2">
    <source>
        <dbReference type="EMBL" id="CAE6918522.1"/>
    </source>
</evidence>
<gene>
    <name evidence="2" type="ORF">SNAT2548_LOCUS381</name>
</gene>
<organism evidence="2 3">
    <name type="scientific">Symbiodinium natans</name>
    <dbReference type="NCBI Taxonomy" id="878477"/>
    <lineage>
        <taxon>Eukaryota</taxon>
        <taxon>Sar</taxon>
        <taxon>Alveolata</taxon>
        <taxon>Dinophyceae</taxon>
        <taxon>Suessiales</taxon>
        <taxon>Symbiodiniaceae</taxon>
        <taxon>Symbiodinium</taxon>
    </lineage>
</organism>
<feature type="region of interest" description="Disordered" evidence="1">
    <location>
        <begin position="1"/>
        <end position="67"/>
    </location>
</feature>
<sequence length="118" mass="12790">MQSRGSGRTGDEEGGGKHPLRCNGDEATPPRDYAAAAEEHGGAHRGMNAGSARATSRRKATASVRQAVADDLDVARVVDSRQKVTRDSPAYYRHGQRHPRRAVSEMQELRTSHMPGGR</sequence>
<reference evidence="2" key="1">
    <citation type="submission" date="2021-02" db="EMBL/GenBank/DDBJ databases">
        <authorList>
            <person name="Dougan E. K."/>
            <person name="Rhodes N."/>
            <person name="Thang M."/>
            <person name="Chan C."/>
        </authorList>
    </citation>
    <scope>NUCLEOTIDE SEQUENCE</scope>
</reference>
<keyword evidence="3" id="KW-1185">Reference proteome</keyword>
<proteinExistence type="predicted"/>
<dbReference type="AlphaFoldDB" id="A0A812GCT2"/>
<feature type="region of interest" description="Disordered" evidence="1">
    <location>
        <begin position="80"/>
        <end position="118"/>
    </location>
</feature>
<accession>A0A812GCT2</accession>
<evidence type="ECO:0000256" key="1">
    <source>
        <dbReference type="SAM" id="MobiDB-lite"/>
    </source>
</evidence>
<dbReference type="Proteomes" id="UP000604046">
    <property type="component" value="Unassembled WGS sequence"/>
</dbReference>